<accession>A0ACA9NUI0</accession>
<evidence type="ECO:0000313" key="1">
    <source>
        <dbReference type="EMBL" id="CAG8677950.1"/>
    </source>
</evidence>
<comment type="caution">
    <text evidence="1">The sequence shown here is derived from an EMBL/GenBank/DDBJ whole genome shotgun (WGS) entry which is preliminary data.</text>
</comment>
<dbReference type="EMBL" id="CAJVPM010030864">
    <property type="protein sequence ID" value="CAG8677950.1"/>
    <property type="molecule type" value="Genomic_DNA"/>
</dbReference>
<keyword evidence="2" id="KW-1185">Reference proteome</keyword>
<protein>
    <submittedName>
        <fullName evidence="1">5325_t:CDS:1</fullName>
    </submittedName>
</protein>
<name>A0ACA9NUI0_9GLOM</name>
<evidence type="ECO:0000313" key="2">
    <source>
        <dbReference type="Proteomes" id="UP000789860"/>
    </source>
</evidence>
<feature type="non-terminal residue" evidence="1">
    <location>
        <position position="1"/>
    </location>
</feature>
<gene>
    <name evidence="1" type="ORF">SCALOS_LOCUS9617</name>
</gene>
<reference evidence="1" key="1">
    <citation type="submission" date="2021-06" db="EMBL/GenBank/DDBJ databases">
        <authorList>
            <person name="Kallberg Y."/>
            <person name="Tangrot J."/>
            <person name="Rosling A."/>
        </authorList>
    </citation>
    <scope>NUCLEOTIDE SEQUENCE</scope>
    <source>
        <strain evidence="1">AU212A</strain>
    </source>
</reference>
<organism evidence="1 2">
    <name type="scientific">Scutellospora calospora</name>
    <dbReference type="NCBI Taxonomy" id="85575"/>
    <lineage>
        <taxon>Eukaryota</taxon>
        <taxon>Fungi</taxon>
        <taxon>Fungi incertae sedis</taxon>
        <taxon>Mucoromycota</taxon>
        <taxon>Glomeromycotina</taxon>
        <taxon>Glomeromycetes</taxon>
        <taxon>Diversisporales</taxon>
        <taxon>Gigasporaceae</taxon>
        <taxon>Scutellospora</taxon>
    </lineage>
</organism>
<dbReference type="Proteomes" id="UP000789860">
    <property type="component" value="Unassembled WGS sequence"/>
</dbReference>
<sequence>ELDVVNEFSEINKILQEESDLQKNQIRNLKETNNFQKDQIRNLKKTNTF</sequence>
<proteinExistence type="predicted"/>